<dbReference type="Pfam" id="PF26302">
    <property type="entry name" value="YhzF"/>
    <property type="match status" value="1"/>
</dbReference>
<comment type="caution">
    <text evidence="2">The sequence shown here is derived from an EMBL/GenBank/DDBJ whole genome shotgun (WGS) entry which is preliminary data.</text>
</comment>
<keyword evidence="1" id="KW-1133">Transmembrane helix</keyword>
<evidence type="ECO:0000256" key="1">
    <source>
        <dbReference type="SAM" id="Phobius"/>
    </source>
</evidence>
<gene>
    <name evidence="2" type="ORF">ACFSUL_09810</name>
</gene>
<reference evidence="3" key="1">
    <citation type="journal article" date="2019" name="Int. J. Syst. Evol. Microbiol.">
        <title>The Global Catalogue of Microorganisms (GCM) 10K type strain sequencing project: providing services to taxonomists for standard genome sequencing and annotation.</title>
        <authorList>
            <consortium name="The Broad Institute Genomics Platform"/>
            <consortium name="The Broad Institute Genome Sequencing Center for Infectious Disease"/>
            <person name="Wu L."/>
            <person name="Ma J."/>
        </authorList>
    </citation>
    <scope>NUCLEOTIDE SEQUENCE [LARGE SCALE GENOMIC DNA]</scope>
    <source>
        <strain evidence="3">KCTC 3913</strain>
    </source>
</reference>
<protein>
    <submittedName>
        <fullName evidence="2">Uncharacterized protein</fullName>
    </submittedName>
</protein>
<proteinExistence type="predicted"/>
<evidence type="ECO:0000313" key="2">
    <source>
        <dbReference type="EMBL" id="MFD2681039.1"/>
    </source>
</evidence>
<dbReference type="Proteomes" id="UP001597506">
    <property type="component" value="Unassembled WGS sequence"/>
</dbReference>
<feature type="transmembrane region" description="Helical" evidence="1">
    <location>
        <begin position="6"/>
        <end position="23"/>
    </location>
</feature>
<organism evidence="2 3">
    <name type="scientific">Bacillus seohaeanensis</name>
    <dbReference type="NCBI Taxonomy" id="284580"/>
    <lineage>
        <taxon>Bacteria</taxon>
        <taxon>Bacillati</taxon>
        <taxon>Bacillota</taxon>
        <taxon>Bacilli</taxon>
        <taxon>Bacillales</taxon>
        <taxon>Bacillaceae</taxon>
        <taxon>Bacillus</taxon>
    </lineage>
</organism>
<feature type="transmembrane region" description="Helical" evidence="1">
    <location>
        <begin position="43"/>
        <end position="62"/>
    </location>
</feature>
<dbReference type="EMBL" id="JBHUMF010000023">
    <property type="protein sequence ID" value="MFD2681039.1"/>
    <property type="molecule type" value="Genomic_DNA"/>
</dbReference>
<accession>A0ABW5RST5</accession>
<dbReference type="RefSeq" id="WP_071413196.1">
    <property type="nucleotide sequence ID" value="NZ_JBHUMF010000023.1"/>
</dbReference>
<evidence type="ECO:0000313" key="3">
    <source>
        <dbReference type="Proteomes" id="UP001597506"/>
    </source>
</evidence>
<keyword evidence="1" id="KW-0812">Transmembrane</keyword>
<sequence length="63" mass="6806">MDGLIFGFFALSAVLFFGMLHYLSASRRPGMYPPKKILKKRAMVLGGSGGAALLLAILFLTVM</sequence>
<keyword evidence="3" id="KW-1185">Reference proteome</keyword>
<keyword evidence="1" id="KW-0472">Membrane</keyword>
<dbReference type="InterPro" id="IPR058724">
    <property type="entry name" value="YhzF"/>
</dbReference>
<name>A0ABW5RST5_9BACI</name>